<accession>A0A0W8FIH5</accession>
<keyword evidence="5" id="KW-0411">Iron-sulfur</keyword>
<dbReference type="InterPro" id="IPR051208">
    <property type="entry name" value="Class-I_Fumarase/Tartrate_DH"/>
</dbReference>
<gene>
    <name evidence="8" type="ORF">ASZ90_009687</name>
</gene>
<evidence type="ECO:0000313" key="8">
    <source>
        <dbReference type="EMBL" id="KUG20577.1"/>
    </source>
</evidence>
<keyword evidence="6 8" id="KW-0456">Lyase</keyword>
<evidence type="ECO:0000256" key="6">
    <source>
        <dbReference type="ARBA" id="ARBA00023239"/>
    </source>
</evidence>
<dbReference type="EC" id="4.2.1.32" evidence="8"/>
<keyword evidence="3" id="KW-0479">Metal-binding</keyword>
<comment type="similarity">
    <text evidence="1">Belongs to the class-I fumarase family.</text>
</comment>
<evidence type="ECO:0000259" key="7">
    <source>
        <dbReference type="Pfam" id="PF05681"/>
    </source>
</evidence>
<dbReference type="PANTHER" id="PTHR30389">
    <property type="entry name" value="FUMARATE HYDRATASE-RELATED"/>
    <property type="match status" value="1"/>
</dbReference>
<name>A0A0W8FIH5_9ZZZZ</name>
<reference evidence="8" key="1">
    <citation type="journal article" date="2015" name="Proc. Natl. Acad. Sci. U.S.A.">
        <title>Networks of energetic and metabolic interactions define dynamics in microbial communities.</title>
        <authorList>
            <person name="Embree M."/>
            <person name="Liu J.K."/>
            <person name="Al-Bassam M.M."/>
            <person name="Zengler K."/>
        </authorList>
    </citation>
    <scope>NUCLEOTIDE SEQUENCE</scope>
</reference>
<dbReference type="InterPro" id="IPR004646">
    <property type="entry name" value="Fe-S_hydro-lyase_TtdA-typ_cat"/>
</dbReference>
<comment type="caution">
    <text evidence="8">The sequence shown here is derived from an EMBL/GenBank/DDBJ whole genome shotgun (WGS) entry which is preliminary data.</text>
</comment>
<organism evidence="8">
    <name type="scientific">hydrocarbon metagenome</name>
    <dbReference type="NCBI Taxonomy" id="938273"/>
    <lineage>
        <taxon>unclassified sequences</taxon>
        <taxon>metagenomes</taxon>
        <taxon>ecological metagenomes</taxon>
    </lineage>
</organism>
<protein>
    <submittedName>
        <fullName evidence="8">Fumarate hydratase class i, aerobic</fullName>
        <ecNumber evidence="8">4.2.1.2</ecNumber>
        <ecNumber evidence="8">4.2.1.32</ecNumber>
    </submittedName>
</protein>
<evidence type="ECO:0000256" key="2">
    <source>
        <dbReference type="ARBA" id="ARBA00022485"/>
    </source>
</evidence>
<evidence type="ECO:0000256" key="3">
    <source>
        <dbReference type="ARBA" id="ARBA00022723"/>
    </source>
</evidence>
<dbReference type="GO" id="GO:0046872">
    <property type="term" value="F:metal ion binding"/>
    <property type="evidence" value="ECO:0007669"/>
    <property type="project" value="UniProtKB-KW"/>
</dbReference>
<dbReference type="NCBIfam" id="TIGR00722">
    <property type="entry name" value="ttdA_fumA_fumB"/>
    <property type="match status" value="1"/>
</dbReference>
<dbReference type="PANTHER" id="PTHR30389:SF17">
    <property type="entry name" value="L(+)-TARTRATE DEHYDRATASE SUBUNIT ALPHA-RELATED"/>
    <property type="match status" value="1"/>
</dbReference>
<feature type="domain" description="Fe-S hydro-lyase tartrate dehydratase alpha-type catalytic" evidence="7">
    <location>
        <begin position="17"/>
        <end position="275"/>
    </location>
</feature>
<dbReference type="GO" id="GO:0051539">
    <property type="term" value="F:4 iron, 4 sulfur cluster binding"/>
    <property type="evidence" value="ECO:0007669"/>
    <property type="project" value="UniProtKB-KW"/>
</dbReference>
<keyword evidence="2" id="KW-0004">4Fe-4S</keyword>
<dbReference type="AlphaFoldDB" id="A0A0W8FIH5"/>
<evidence type="ECO:0000256" key="5">
    <source>
        <dbReference type="ARBA" id="ARBA00023014"/>
    </source>
</evidence>
<keyword evidence="4" id="KW-0408">Iron</keyword>
<dbReference type="EC" id="4.2.1.2" evidence="8"/>
<dbReference type="EMBL" id="LNQE01001172">
    <property type="protein sequence ID" value="KUG20577.1"/>
    <property type="molecule type" value="Genomic_DNA"/>
</dbReference>
<dbReference type="Pfam" id="PF05681">
    <property type="entry name" value="Fumerase"/>
    <property type="match status" value="1"/>
</dbReference>
<proteinExistence type="inferred from homology"/>
<dbReference type="GO" id="GO:0008730">
    <property type="term" value="F:L(+)-tartrate dehydratase activity"/>
    <property type="evidence" value="ECO:0007669"/>
    <property type="project" value="UniProtKB-EC"/>
</dbReference>
<dbReference type="GO" id="GO:0004333">
    <property type="term" value="F:fumarate hydratase activity"/>
    <property type="evidence" value="ECO:0007669"/>
    <property type="project" value="UniProtKB-EC"/>
</dbReference>
<sequence>MMKNPADPLLLDAVASATCRALKQAEIVLPPDVLAALERAHAEERQPAARSELKNILENVALARKLQVPICQDTGVPVIYLTVPPDLPIAPELYGAVREGVRRATAIVPLRPNVVDPIARTNTGDNTGEGMPAVHITPGDRLTVTALPKGAGSENVSRIGMLLPSRPEDIKRFVVETMLLAGGKPCPPVVLGVGIGGTFDQAAALAKEALLLPIDRMDAYEEDLCSAVNSLGIGPMGLGGDTTALAVRVRKAGCHTASLPVAVNVQCWACRRATVPVEVER</sequence>
<evidence type="ECO:0000256" key="4">
    <source>
        <dbReference type="ARBA" id="ARBA00023004"/>
    </source>
</evidence>
<evidence type="ECO:0000256" key="1">
    <source>
        <dbReference type="ARBA" id="ARBA00008876"/>
    </source>
</evidence>
<dbReference type="NCBIfam" id="NF004885">
    <property type="entry name" value="PRK06246.1"/>
    <property type="match status" value="1"/>
</dbReference>